<feature type="signal peptide" evidence="3">
    <location>
        <begin position="1"/>
        <end position="19"/>
    </location>
</feature>
<dbReference type="Proteomes" id="UP000311382">
    <property type="component" value="Unassembled WGS sequence"/>
</dbReference>
<evidence type="ECO:0008006" key="6">
    <source>
        <dbReference type="Google" id="ProtNLM"/>
    </source>
</evidence>
<dbReference type="OrthoDB" id="2525644at2759"/>
<protein>
    <recommendedName>
        <fullName evidence="6">Proteophosphoglycan ppg4</fullName>
    </recommendedName>
</protein>
<feature type="chain" id="PRO_5023079372" description="Proteophosphoglycan ppg4" evidence="3">
    <location>
        <begin position="20"/>
        <end position="626"/>
    </location>
</feature>
<dbReference type="AlphaFoldDB" id="A0A5C5FZS2"/>
<keyword evidence="2" id="KW-1133">Transmembrane helix</keyword>
<comment type="caution">
    <text evidence="4">The sequence shown here is derived from an EMBL/GenBank/DDBJ whole genome shotgun (WGS) entry which is preliminary data.</text>
</comment>
<feature type="transmembrane region" description="Helical" evidence="2">
    <location>
        <begin position="424"/>
        <end position="442"/>
    </location>
</feature>
<feature type="region of interest" description="Disordered" evidence="1">
    <location>
        <begin position="607"/>
        <end position="626"/>
    </location>
</feature>
<proteinExistence type="predicted"/>
<feature type="transmembrane region" description="Helical" evidence="2">
    <location>
        <begin position="314"/>
        <end position="338"/>
    </location>
</feature>
<evidence type="ECO:0000256" key="1">
    <source>
        <dbReference type="SAM" id="MobiDB-lite"/>
    </source>
</evidence>
<name>A0A5C5FZS2_9BASI</name>
<organism evidence="4 5">
    <name type="scientific">Rhodotorula diobovata</name>
    <dbReference type="NCBI Taxonomy" id="5288"/>
    <lineage>
        <taxon>Eukaryota</taxon>
        <taxon>Fungi</taxon>
        <taxon>Dikarya</taxon>
        <taxon>Basidiomycota</taxon>
        <taxon>Pucciniomycotina</taxon>
        <taxon>Microbotryomycetes</taxon>
        <taxon>Sporidiobolales</taxon>
        <taxon>Sporidiobolaceae</taxon>
        <taxon>Rhodotorula</taxon>
    </lineage>
</organism>
<evidence type="ECO:0000313" key="5">
    <source>
        <dbReference type="Proteomes" id="UP000311382"/>
    </source>
</evidence>
<feature type="transmembrane region" description="Helical" evidence="2">
    <location>
        <begin position="485"/>
        <end position="507"/>
    </location>
</feature>
<accession>A0A5C5FZS2</accession>
<evidence type="ECO:0000256" key="2">
    <source>
        <dbReference type="SAM" id="Phobius"/>
    </source>
</evidence>
<feature type="transmembrane region" description="Helical" evidence="2">
    <location>
        <begin position="363"/>
        <end position="387"/>
    </location>
</feature>
<keyword evidence="3" id="KW-0732">Signal</keyword>
<evidence type="ECO:0000256" key="3">
    <source>
        <dbReference type="SAM" id="SignalP"/>
    </source>
</evidence>
<reference evidence="4 5" key="1">
    <citation type="submission" date="2019-03" db="EMBL/GenBank/DDBJ databases">
        <title>Rhodosporidium diobovatum UCD-FST 08-225 genome sequencing, assembly, and annotation.</title>
        <authorList>
            <person name="Fakankun I.U."/>
            <person name="Fristensky B."/>
            <person name="Levin D.B."/>
        </authorList>
    </citation>
    <scope>NUCLEOTIDE SEQUENCE [LARGE SCALE GENOMIC DNA]</scope>
    <source>
        <strain evidence="4 5">UCD-FST 08-225</strain>
    </source>
</reference>
<feature type="transmembrane region" description="Helical" evidence="2">
    <location>
        <begin position="393"/>
        <end position="412"/>
    </location>
</feature>
<dbReference type="EMBL" id="SOZI01000039">
    <property type="protein sequence ID" value="TNY21679.1"/>
    <property type="molecule type" value="Genomic_DNA"/>
</dbReference>
<feature type="transmembrane region" description="Helical" evidence="2">
    <location>
        <begin position="448"/>
        <end position="473"/>
    </location>
</feature>
<keyword evidence="2" id="KW-0472">Membrane</keyword>
<sequence>MRQSVVLALAAALISGAAAIRQPYEYLEALTRFQEAFLDPQTVMENGHLDLLADDMVGRVDVTTTFESASLNIEYLFGLFGNIRNASSTSILGFPAAQTIQSLIVEPPLVYFSGIMELEYPTIGERFPLQIDVTTAWNDDLKMTAYDASFRRFPQTWAHITDRIAPVIAKELNEDYDAASSNKSALLARKAATEICPTAMRHCVGENQQYESYDQCYTFLTEERRWGEVYEGGLDTTWCRYVHRNMVPFRPDVHCAHIGPSGGDMCVERDLFETTRAFPFPQTFVAPNATWNNRDMRGLTDRSISELAKAKLTLVFPTTVAFFSVPTFVFFVLLYLSAKATEKGLTRFSKEYRRLSPANQRNTVTYLLNTVFTTIALILQLIAAPVFARSFSYLAIQSITLTAAIISALYIFEMVYRESMRPSLLAHHFCTLLAITSLFVTMEQTYHPAIVTVGAIWLFQATTEQSVFIGLLMYRLGCGARNTRFVLRFAAVQSFLFKFASAIWLLVEHSLRLVQFHSDPRDVYFSVVVYLVGALLLATQVYGSWAVWAISLKLDKAVYCDAERPAEPAARPRTRCESEASACGGIPPSPALSNAPTLVDFPVQFGDGDDNGGAPSKHLKVPFSPV</sequence>
<gene>
    <name evidence="4" type="ORF">DMC30DRAFT_187752</name>
</gene>
<feature type="transmembrane region" description="Helical" evidence="2">
    <location>
        <begin position="527"/>
        <end position="548"/>
    </location>
</feature>
<keyword evidence="5" id="KW-1185">Reference proteome</keyword>
<evidence type="ECO:0000313" key="4">
    <source>
        <dbReference type="EMBL" id="TNY21679.1"/>
    </source>
</evidence>
<keyword evidence="2" id="KW-0812">Transmembrane</keyword>